<keyword evidence="2" id="KW-1133">Transmembrane helix</keyword>
<feature type="chain" id="PRO_5037404189" description="Bacterial Ig domain-containing protein" evidence="3">
    <location>
        <begin position="29"/>
        <end position="2249"/>
    </location>
</feature>
<keyword evidence="3" id="KW-0732">Signal</keyword>
<dbReference type="Proteomes" id="UP000657006">
    <property type="component" value="Unassembled WGS sequence"/>
</dbReference>
<protein>
    <recommendedName>
        <fullName evidence="4">Bacterial Ig domain-containing protein</fullName>
    </recommendedName>
</protein>
<feature type="region of interest" description="Disordered" evidence="1">
    <location>
        <begin position="2190"/>
        <end position="2216"/>
    </location>
</feature>
<dbReference type="InterPro" id="IPR041498">
    <property type="entry name" value="Big_6"/>
</dbReference>
<evidence type="ECO:0000256" key="3">
    <source>
        <dbReference type="SAM" id="SignalP"/>
    </source>
</evidence>
<dbReference type="Gene3D" id="2.60.40.10">
    <property type="entry name" value="Immunoglobulins"/>
    <property type="match status" value="1"/>
</dbReference>
<accession>A0A926DUC5</accession>
<proteinExistence type="predicted"/>
<dbReference type="RefSeq" id="WP_249289780.1">
    <property type="nucleotide sequence ID" value="NZ_JACRSQ010000013.1"/>
</dbReference>
<gene>
    <name evidence="5" type="ORF">H8730_10000</name>
</gene>
<evidence type="ECO:0000259" key="4">
    <source>
        <dbReference type="Pfam" id="PF17936"/>
    </source>
</evidence>
<feature type="domain" description="Bacterial Ig" evidence="4">
    <location>
        <begin position="1681"/>
        <end position="1754"/>
    </location>
</feature>
<keyword evidence="2" id="KW-0812">Transmembrane</keyword>
<evidence type="ECO:0000256" key="2">
    <source>
        <dbReference type="SAM" id="Phobius"/>
    </source>
</evidence>
<sequence length="2249" mass="243003">MKALLKKGLALVLAAALWVTGIPVTALAEETAAAGPSDKLELKDDYISVTVSGENGGFLIDTVAGDKLKKSDDNKFLVYPSEDFDTSYTSFRVTRKDGSVKDYIFGRDYSYEGIEGGKVTLSQEGKTLIASWSVEEIAAEQRLSLLDESAAQHGMVSIGYTVTAKSDEVASIQMRLMVDTALGYQDYAVYEVPNSLGEYSHVRTEKLLDNRNGEAFDGMFYGVNDTGAPTVTAYTLNTTIDGQTIAPYQVAFGHWNNLASTVFDFMPEEGLDFTNPYNEAYMTADSAYALYFDLGTLENGQSASMSTYYGVFSNVTVGSEERAAINFPTLPGSMAFNEAQDAYLSQVDGGRPGDIRLEMNVENITANAVDDITVVVKTQNNVRPYESWYDNLLYEDELADFKTVISDFQPGEVARAEAYFQVTPLPASEYRKFEVLCYDAGRGETLTQEKLLGSREFYLFCPGVLGEVVTFNSIEPQMVYTEGSRNLYISGQNLSLLRDTSAYVTYLKPLSGGEDVVIPSNKVIVDTAKNTMYLQVEAALEAGAYQVVFDWNETGKEDTTSPMLQFTATDKPEYMAPTYGIVTIEKAEDYAQSTAYQLQAYEDEADYKSRMKDADNRVLLEFRGNFSLWYDEEGNVTEAKAVSLEDIEGKVSGTITISDCLDVEAGTLDIVVENPGAEDQCIETNIDAKVYTTNSRTKVWDGVCAISSIENGEESTLLQYGYDGTVLDDLKNSVANTNAITLIWPGAASTAQTIAGVIMEFRYCQFGQMRTTTDIADTSAPKRRVIAFGAEMSPDFLVPTNFDWGGRQTSALEVVQLKMAKSNYTPDQLRDVQDRYAADQAAWEEAEAGSLALYVHDILFGGGFVGFNTSLEVGIPSYADGMPGIEGTLNLNIMPANTTWTVGIEGEADFEFLEMEASLELKAYNNIPVPNKLYLYIGGSTPGINVDGMGVFWIQGLGGGVDKLYDSLFVSSTIPPLTMMLSGQFALFALMQARTDLNLSMRGFNVSMSNIGIAGIDLIEQVGLSAYWYPRLQLRGSLNVDILSIIEGGGYLVVEEDDRDGSIFWEGFVTASLKTPKIPLIGEITIGSADLGVNASKIWGALHVLMLDMGVTYYWGGDVDFAFGKYDAPEPTLPVAALAADIPVYTDEETGRVLYMNVGTNAVLAAEALTAGSPVSFKAGSPEPEISGTADRMRYDISLGTYSEEGDMALAVTFDADTAAEAEQFRKGLVLKNEEGEAYPLVWLDSSKDAETQTEANALLTPPEGTGQGSILISFTDRESYGHTWTLTAESSCDAALYEMKHLPGLESADYTSGGGQMQVTWNGSQMEKMNSLAVYAVDDEEQMYVLYETKDSQEIGSGAVSFTLPDTLPSGSYRISVTASNEAESASSIVEADGIFAYTNPNQPAAPVLGEAVLGGDYSIDIGAEARGDYDGYVVSIYEKQSGADGDGWTATDFVNQWILPDEDGTLPETLTVGGRYAATVWTDSEGNHYTPAEAEEMEGLTETTEYVGLEAGKTYRVEVAAYKTTADGLGMYLSEKAVSSEVQMKKPTPAAVTVSAQGAKALADELAGLADSEGNPLESSIDVVNQTQVVINITSDAPVSGTWTLDGGMAEGSWSANPSGTITLRGRQASGDLDAEDGLTEGEHILSLKGEDEDGDGVQVQYRFRVDATAPRLMLAGPSDGAFFGEQTTVEGICEPGAAITFLLDGEKVKTVSADENGSFTTELGMDTDKLEQKLTVYAEDAAGNRTKEYSMKLTNELLGAADAAIAVFVNGADYTGRTLQAGTCAELELRVVSGGKSIVIPEDSNVGRQADWELYIVDGTASMDGQSLTTDNTVNGMLTVTLDKQQAAVVLGGNRRSSGEFHSVLLPENTVGYTVSTEQELLVEDGQDFIFRVEILEGYTAGEDFAVYANGVPLIGQDGVYTIEELHSTKTVTVEGVADITPPQVEIKVKGIIWKSFLNFITFGNFFNEKQKVTITVDEKGSGLDTLCYYVSEQALSLEEVKALGEADWTEYTEGFTIDPDNKYVIYAKATDKAGNVTWCSSDGLVLDSTAPAVQGIEDGGIYYGDKTFTVREENGLQVKVDGAEIQLDGEAYTLKADNKEHVIEVSDAAGNTMAYTVAVYEVYTVSFVVDGVIVAAMQANYGSSIPLEAFPEIPEKEGYDETAPYWQPGSLENITEDVTVQAVYTKNPDEGDEKPGSGNAGSPGQNGNGANTGDERSWQIWLFAVYISGGALAVIAAKKRKERKE</sequence>
<organism evidence="5 6">
    <name type="scientific">Bianquea renquensis</name>
    <dbReference type="NCBI Taxonomy" id="2763661"/>
    <lineage>
        <taxon>Bacteria</taxon>
        <taxon>Bacillati</taxon>
        <taxon>Bacillota</taxon>
        <taxon>Clostridia</taxon>
        <taxon>Eubacteriales</taxon>
        <taxon>Bianqueaceae</taxon>
        <taxon>Bianquea</taxon>
    </lineage>
</organism>
<name>A0A926DUC5_9FIRM</name>
<evidence type="ECO:0000256" key="1">
    <source>
        <dbReference type="SAM" id="MobiDB-lite"/>
    </source>
</evidence>
<comment type="caution">
    <text evidence="5">The sequence shown here is derived from an EMBL/GenBank/DDBJ whole genome shotgun (WGS) entry which is preliminary data.</text>
</comment>
<feature type="signal peptide" evidence="3">
    <location>
        <begin position="1"/>
        <end position="28"/>
    </location>
</feature>
<dbReference type="InterPro" id="IPR013783">
    <property type="entry name" value="Ig-like_fold"/>
</dbReference>
<dbReference type="Pfam" id="PF17936">
    <property type="entry name" value="Big_6"/>
    <property type="match status" value="1"/>
</dbReference>
<evidence type="ECO:0000313" key="6">
    <source>
        <dbReference type="Proteomes" id="UP000657006"/>
    </source>
</evidence>
<feature type="transmembrane region" description="Helical" evidence="2">
    <location>
        <begin position="2222"/>
        <end position="2241"/>
    </location>
</feature>
<feature type="compositionally biased region" description="Gly residues" evidence="1">
    <location>
        <begin position="2202"/>
        <end position="2211"/>
    </location>
</feature>
<evidence type="ECO:0000313" key="5">
    <source>
        <dbReference type="EMBL" id="MBC8543877.1"/>
    </source>
</evidence>
<keyword evidence="6" id="KW-1185">Reference proteome</keyword>
<reference evidence="5" key="1">
    <citation type="submission" date="2020-08" db="EMBL/GenBank/DDBJ databases">
        <title>Genome public.</title>
        <authorList>
            <person name="Liu C."/>
            <person name="Sun Q."/>
        </authorList>
    </citation>
    <scope>NUCLEOTIDE SEQUENCE</scope>
    <source>
        <strain evidence="5">NSJ-32</strain>
    </source>
</reference>
<dbReference type="EMBL" id="JACRSQ010000013">
    <property type="protein sequence ID" value="MBC8543877.1"/>
    <property type="molecule type" value="Genomic_DNA"/>
</dbReference>
<keyword evidence="2" id="KW-0472">Membrane</keyword>